<keyword evidence="8 9" id="KW-0413">Isomerase</keyword>
<feature type="domain" description="N-(5'phosphoribosyl) anthranilate isomerase (PRAI)" evidence="10">
    <location>
        <begin position="23"/>
        <end position="225"/>
    </location>
</feature>
<keyword evidence="7 9" id="KW-0057">Aromatic amino acid biosynthesis</keyword>
<dbReference type="InterPro" id="IPR044643">
    <property type="entry name" value="TrpF_fam"/>
</dbReference>
<evidence type="ECO:0000256" key="8">
    <source>
        <dbReference type="ARBA" id="ARBA00023235"/>
    </source>
</evidence>
<evidence type="ECO:0000256" key="6">
    <source>
        <dbReference type="ARBA" id="ARBA00022822"/>
    </source>
</evidence>
<evidence type="ECO:0000256" key="2">
    <source>
        <dbReference type="ARBA" id="ARBA00004664"/>
    </source>
</evidence>
<name>A0A6B0YWV6_9CHLR</name>
<comment type="catalytic activity">
    <reaction evidence="1 9">
        <text>N-(5-phospho-beta-D-ribosyl)anthranilate = 1-(2-carboxyphenylamino)-1-deoxy-D-ribulose 5-phosphate</text>
        <dbReference type="Rhea" id="RHEA:21540"/>
        <dbReference type="ChEBI" id="CHEBI:18277"/>
        <dbReference type="ChEBI" id="CHEBI:58613"/>
        <dbReference type="EC" id="5.3.1.24"/>
    </reaction>
</comment>
<dbReference type="AlphaFoldDB" id="A0A6B0YWV6"/>
<dbReference type="GO" id="GO:0000162">
    <property type="term" value="P:L-tryptophan biosynthetic process"/>
    <property type="evidence" value="ECO:0007669"/>
    <property type="project" value="UniProtKB-UniRule"/>
</dbReference>
<dbReference type="EC" id="5.3.1.24" evidence="3 9"/>
<organism evidence="11">
    <name type="scientific">Caldilineaceae bacterium SB0664_bin_27</name>
    <dbReference type="NCBI Taxonomy" id="2605260"/>
    <lineage>
        <taxon>Bacteria</taxon>
        <taxon>Bacillati</taxon>
        <taxon>Chloroflexota</taxon>
        <taxon>Caldilineae</taxon>
        <taxon>Caldilineales</taxon>
        <taxon>Caldilineaceae</taxon>
    </lineage>
</organism>
<dbReference type="InterPro" id="IPR011060">
    <property type="entry name" value="RibuloseP-bd_barrel"/>
</dbReference>
<reference evidence="11" key="1">
    <citation type="submission" date="2019-09" db="EMBL/GenBank/DDBJ databases">
        <title>Characterisation of the sponge microbiome using genome-centric metagenomics.</title>
        <authorList>
            <person name="Engelberts J.P."/>
            <person name="Robbins S.J."/>
            <person name="De Goeij J.M."/>
            <person name="Aranda M."/>
            <person name="Bell S.C."/>
            <person name="Webster N.S."/>
        </authorList>
    </citation>
    <scope>NUCLEOTIDE SEQUENCE</scope>
    <source>
        <strain evidence="11">SB0664_bin_27</strain>
    </source>
</reference>
<evidence type="ECO:0000256" key="7">
    <source>
        <dbReference type="ARBA" id="ARBA00023141"/>
    </source>
</evidence>
<dbReference type="SUPFAM" id="SSF51366">
    <property type="entry name" value="Ribulose-phoshate binding barrel"/>
    <property type="match status" value="1"/>
</dbReference>
<evidence type="ECO:0000256" key="1">
    <source>
        <dbReference type="ARBA" id="ARBA00001164"/>
    </source>
</evidence>
<dbReference type="Gene3D" id="3.20.20.70">
    <property type="entry name" value="Aldolase class I"/>
    <property type="match status" value="1"/>
</dbReference>
<dbReference type="HAMAP" id="MF_00135">
    <property type="entry name" value="PRAI"/>
    <property type="match status" value="1"/>
</dbReference>
<proteinExistence type="inferred from homology"/>
<evidence type="ECO:0000256" key="3">
    <source>
        <dbReference type="ARBA" id="ARBA00012572"/>
    </source>
</evidence>
<dbReference type="GO" id="GO:0004640">
    <property type="term" value="F:phosphoribosylanthranilate isomerase activity"/>
    <property type="evidence" value="ECO:0007669"/>
    <property type="project" value="UniProtKB-UniRule"/>
</dbReference>
<dbReference type="UniPathway" id="UPA00035">
    <property type="reaction ID" value="UER00042"/>
</dbReference>
<dbReference type="EMBL" id="VXRG01000113">
    <property type="protein sequence ID" value="MXY94479.1"/>
    <property type="molecule type" value="Genomic_DNA"/>
</dbReference>
<dbReference type="Pfam" id="PF00697">
    <property type="entry name" value="PRAI"/>
    <property type="match status" value="1"/>
</dbReference>
<evidence type="ECO:0000259" key="10">
    <source>
        <dbReference type="Pfam" id="PF00697"/>
    </source>
</evidence>
<comment type="similarity">
    <text evidence="9">Belongs to the TrpF family.</text>
</comment>
<dbReference type="CDD" id="cd00405">
    <property type="entry name" value="PRAI"/>
    <property type="match status" value="1"/>
</dbReference>
<keyword evidence="5 9" id="KW-0028">Amino-acid biosynthesis</keyword>
<gene>
    <name evidence="9" type="primary">trpF</name>
    <name evidence="11" type="ORF">F4Y42_13645</name>
</gene>
<comment type="pathway">
    <text evidence="2 9">Amino-acid biosynthesis; L-tryptophan biosynthesis; L-tryptophan from chorismate: step 3/5.</text>
</comment>
<evidence type="ECO:0000256" key="4">
    <source>
        <dbReference type="ARBA" id="ARBA00022272"/>
    </source>
</evidence>
<evidence type="ECO:0000313" key="11">
    <source>
        <dbReference type="EMBL" id="MXY94479.1"/>
    </source>
</evidence>
<dbReference type="InterPro" id="IPR001240">
    <property type="entry name" value="PRAI_dom"/>
</dbReference>
<dbReference type="PANTHER" id="PTHR42894:SF1">
    <property type="entry name" value="N-(5'-PHOSPHORIBOSYL)ANTHRANILATE ISOMERASE"/>
    <property type="match status" value="1"/>
</dbReference>
<dbReference type="PANTHER" id="PTHR42894">
    <property type="entry name" value="N-(5'-PHOSPHORIBOSYL)ANTHRANILATE ISOMERASE"/>
    <property type="match status" value="1"/>
</dbReference>
<keyword evidence="6 9" id="KW-0822">Tryptophan biosynthesis</keyword>
<protein>
    <recommendedName>
        <fullName evidence="4 9">N-(5'-phosphoribosyl)anthranilate isomerase</fullName>
        <shortName evidence="9">PRAI</shortName>
        <ecNumber evidence="3 9">5.3.1.24</ecNumber>
    </recommendedName>
</protein>
<evidence type="ECO:0000256" key="5">
    <source>
        <dbReference type="ARBA" id="ARBA00022605"/>
    </source>
</evidence>
<dbReference type="InterPro" id="IPR013785">
    <property type="entry name" value="Aldolase_TIM"/>
</dbReference>
<evidence type="ECO:0000256" key="9">
    <source>
        <dbReference type="HAMAP-Rule" id="MF_00135"/>
    </source>
</evidence>
<accession>A0A6B0YWV6</accession>
<sequence>MQESKTILKEPGKGGEGEMTVLKLCGTTSAGDAQLARDADYCGMLVGVDWSERSLTLEQARQVAEASGVKNVILLCNPTAAFAQEVANVLRPHALQLHCRERPALVSELKELLPCEIWKTVHLPSLDGQAGPSAYAEAGADALLVDSVDVSEGFQRLGGTGKVGDWAAVAALKKKIDIPLFLAGGIGPENVADAVRSVRPHGIDLCSGVEMRRGHRDPEKVKILVRRFRETVAEISELSCLKEEHSEE</sequence>
<comment type="caution">
    <text evidence="11">The sequence shown here is derived from an EMBL/GenBank/DDBJ whole genome shotgun (WGS) entry which is preliminary data.</text>
</comment>